<dbReference type="Proteomes" id="UP000266292">
    <property type="component" value="Chromosome"/>
</dbReference>
<dbReference type="GO" id="GO:0016846">
    <property type="term" value="F:carbon-sulfur lyase activity"/>
    <property type="evidence" value="ECO:0007669"/>
    <property type="project" value="TreeGrafter"/>
</dbReference>
<dbReference type="KEGG" id="pact:CA264_17730"/>
<evidence type="ECO:0000256" key="3">
    <source>
        <dbReference type="PIRSR" id="PIRSR001434-2"/>
    </source>
</evidence>
<dbReference type="FunFam" id="3.40.640.10:FF:000046">
    <property type="entry name" value="Cystathionine gamma-lyase"/>
    <property type="match status" value="1"/>
</dbReference>
<sequence>MQLEEDHLGPHLNGKHLRPESLMMSYGYNPEWSEMAVKAPIYQTSTFVFKNAEEGKAFFELAYGLREKNAEEQLGLIYSRLNNPDLEILENRLRFWDGAEDAAVFASGMAAISTTLLALLKPGDVILHSEPIYGGSDYYIKNILPKFGIQSIGFQACATTEEVAQLLEESGVADKLAMVYLETPANPTNHLVDIEGCVALARKHSTEEKKVVVAVDNTFLGPVFSHPLKHGADLVLYSATKYIGGHSDLIAGACAGSAALMKAVKGMRTFAGSMASPWTGWMLMRSLETLKIRMEAQARGAETVAAYLKQHPKVEKIYYLGDLQDNPRQQAIYNKQCTAAGSMISFDLKGGEKDAFMFLNSLKLIKLAVSLGGTESLAEHPASMTHSDICLADRAKMGIGEGMVRISVGVEHPEDIISDIEQALAKVAVAAAAEA</sequence>
<dbReference type="PROSITE" id="PS00868">
    <property type="entry name" value="CYS_MET_METAB_PP"/>
    <property type="match status" value="1"/>
</dbReference>
<proteinExistence type="inferred from homology"/>
<name>A0A1X9YWJ4_9BACT</name>
<dbReference type="SUPFAM" id="SSF53383">
    <property type="entry name" value="PLP-dependent transferases"/>
    <property type="match status" value="1"/>
</dbReference>
<evidence type="ECO:0000256" key="4">
    <source>
        <dbReference type="RuleBase" id="RU362118"/>
    </source>
</evidence>
<keyword evidence="2 3" id="KW-0663">Pyridoxal phosphate</keyword>
<comment type="similarity">
    <text evidence="4">Belongs to the trans-sulfuration enzymes family.</text>
</comment>
<dbReference type="EMBL" id="CP021235">
    <property type="protein sequence ID" value="ARS37124.1"/>
    <property type="molecule type" value="Genomic_DNA"/>
</dbReference>
<keyword evidence="5" id="KW-0456">Lyase</keyword>
<reference evidence="6" key="1">
    <citation type="submission" date="2017-05" db="EMBL/GenBank/DDBJ databases">
        <authorList>
            <person name="Ray J."/>
            <person name="Price M."/>
            <person name="Deutschbauer A."/>
        </authorList>
    </citation>
    <scope>NUCLEOTIDE SEQUENCE [LARGE SCALE GENOMIC DNA]</scope>
    <source>
        <strain evidence="6">DSM 19842</strain>
    </source>
</reference>
<feature type="modified residue" description="N6-(pyridoxal phosphate)lysine" evidence="3">
    <location>
        <position position="241"/>
    </location>
</feature>
<evidence type="ECO:0000256" key="2">
    <source>
        <dbReference type="ARBA" id="ARBA00022898"/>
    </source>
</evidence>
<dbReference type="InterPro" id="IPR015422">
    <property type="entry name" value="PyrdxlP-dep_Trfase_small"/>
</dbReference>
<dbReference type="PANTHER" id="PTHR11808">
    <property type="entry name" value="TRANS-SULFURATION ENZYME FAMILY MEMBER"/>
    <property type="match status" value="1"/>
</dbReference>
<dbReference type="InterPro" id="IPR000277">
    <property type="entry name" value="Cys/Met-Metab_PyrdxlP-dep_enz"/>
</dbReference>
<dbReference type="STRING" id="709015.GCA_000472485_03582"/>
<dbReference type="GO" id="GO:0009086">
    <property type="term" value="P:methionine biosynthetic process"/>
    <property type="evidence" value="ECO:0007669"/>
    <property type="project" value="UniProtKB-ARBA"/>
</dbReference>
<dbReference type="CDD" id="cd00614">
    <property type="entry name" value="CGS_like"/>
    <property type="match status" value="1"/>
</dbReference>
<dbReference type="InterPro" id="IPR015421">
    <property type="entry name" value="PyrdxlP-dep_Trfase_major"/>
</dbReference>
<keyword evidence="6" id="KW-1185">Reference proteome</keyword>
<comment type="cofactor">
    <cofactor evidence="1 4">
        <name>pyridoxal 5'-phosphate</name>
        <dbReference type="ChEBI" id="CHEBI:597326"/>
    </cofactor>
</comment>
<evidence type="ECO:0000313" key="6">
    <source>
        <dbReference type="Proteomes" id="UP000266292"/>
    </source>
</evidence>
<gene>
    <name evidence="5" type="ORF">CA264_17730</name>
</gene>
<dbReference type="InterPro" id="IPR054542">
    <property type="entry name" value="Cys_met_metab_PP"/>
</dbReference>
<dbReference type="GO" id="GO:0005737">
    <property type="term" value="C:cytoplasm"/>
    <property type="evidence" value="ECO:0007669"/>
    <property type="project" value="TreeGrafter"/>
</dbReference>
<dbReference type="GO" id="GO:0030170">
    <property type="term" value="F:pyridoxal phosphate binding"/>
    <property type="evidence" value="ECO:0007669"/>
    <property type="project" value="InterPro"/>
</dbReference>
<dbReference type="OrthoDB" id="634606at2"/>
<dbReference type="AlphaFoldDB" id="A0A1X9YWJ4"/>
<dbReference type="PIRSF" id="PIRSF001434">
    <property type="entry name" value="CGS"/>
    <property type="match status" value="1"/>
</dbReference>
<accession>A0A1X9YWJ4</accession>
<evidence type="ECO:0000313" key="5">
    <source>
        <dbReference type="EMBL" id="ARS37124.1"/>
    </source>
</evidence>
<dbReference type="NCBIfam" id="NF005455">
    <property type="entry name" value="PRK07049.1"/>
    <property type="match status" value="1"/>
</dbReference>
<organism evidence="5 6">
    <name type="scientific">Pontibacter actiniarum</name>
    <dbReference type="NCBI Taxonomy" id="323450"/>
    <lineage>
        <taxon>Bacteria</taxon>
        <taxon>Pseudomonadati</taxon>
        <taxon>Bacteroidota</taxon>
        <taxon>Cytophagia</taxon>
        <taxon>Cytophagales</taxon>
        <taxon>Hymenobacteraceae</taxon>
        <taxon>Pontibacter</taxon>
    </lineage>
</organism>
<dbReference type="RefSeq" id="WP_025608745.1">
    <property type="nucleotide sequence ID" value="NZ_CP021235.1"/>
</dbReference>
<dbReference type="Gene3D" id="3.40.640.10">
    <property type="entry name" value="Type I PLP-dependent aspartate aminotransferase-like (Major domain)"/>
    <property type="match status" value="1"/>
</dbReference>
<protein>
    <submittedName>
        <fullName evidence="5">Methionine gamma-lyase</fullName>
    </submittedName>
</protein>
<dbReference type="FunFam" id="3.90.1150.10:FF:000033">
    <property type="entry name" value="Cystathionine gamma-synthase"/>
    <property type="match status" value="1"/>
</dbReference>
<dbReference type="InterPro" id="IPR015424">
    <property type="entry name" value="PyrdxlP-dep_Trfase"/>
</dbReference>
<dbReference type="Pfam" id="PF01053">
    <property type="entry name" value="Cys_Met_Meta_PP"/>
    <property type="match status" value="1"/>
</dbReference>
<dbReference type="Gene3D" id="3.90.1150.10">
    <property type="entry name" value="Aspartate Aminotransferase, domain 1"/>
    <property type="match status" value="1"/>
</dbReference>
<dbReference type="PANTHER" id="PTHR11808:SF86">
    <property type="entry name" value="METHIONINE GAMMA-LYASE"/>
    <property type="match status" value="1"/>
</dbReference>
<evidence type="ECO:0000256" key="1">
    <source>
        <dbReference type="ARBA" id="ARBA00001933"/>
    </source>
</evidence>
<dbReference type="GO" id="GO:0019346">
    <property type="term" value="P:transsulfuration"/>
    <property type="evidence" value="ECO:0007669"/>
    <property type="project" value="InterPro"/>
</dbReference>